<dbReference type="PROSITE" id="PS51257">
    <property type="entry name" value="PROKAR_LIPOPROTEIN"/>
    <property type="match status" value="1"/>
</dbReference>
<keyword evidence="3" id="KW-1185">Reference proteome</keyword>
<organism evidence="2 3">
    <name type="scientific">Kitasatospora arboriphila</name>
    <dbReference type="NCBI Taxonomy" id="258052"/>
    <lineage>
        <taxon>Bacteria</taxon>
        <taxon>Bacillati</taxon>
        <taxon>Actinomycetota</taxon>
        <taxon>Actinomycetes</taxon>
        <taxon>Kitasatosporales</taxon>
        <taxon>Streptomycetaceae</taxon>
        <taxon>Kitasatospora</taxon>
    </lineage>
</organism>
<accession>A0ABP4E409</accession>
<keyword evidence="1" id="KW-0812">Transmembrane</keyword>
<proteinExistence type="predicted"/>
<evidence type="ECO:0000313" key="2">
    <source>
        <dbReference type="EMBL" id="GAA1084805.1"/>
    </source>
</evidence>
<gene>
    <name evidence="2" type="ORF">GCM10009663_30660</name>
</gene>
<dbReference type="EMBL" id="BAAALD010000025">
    <property type="protein sequence ID" value="GAA1084805.1"/>
    <property type="molecule type" value="Genomic_DNA"/>
</dbReference>
<evidence type="ECO:0000313" key="3">
    <source>
        <dbReference type="Proteomes" id="UP001499987"/>
    </source>
</evidence>
<keyword evidence="1" id="KW-0472">Membrane</keyword>
<sequence>MVEWRGRRMGWTDRTWSWRLAGGFAVLWLGGCLAVVWLLFGARLAALTGVAGATGTFVVAGCFEELEGNDTHCRGTYTPFAASSSTGAAAVPSVLLRSAAGDHRPGTRRDVRLVGRDVFEPLPSTAAHYVTYAGWTAATLGVPGHWLLTSARRGRLRNGENYFFGWLVALFGAVALGILALPVAWILTVSLG</sequence>
<reference evidence="3" key="1">
    <citation type="journal article" date="2019" name="Int. J. Syst. Evol. Microbiol.">
        <title>The Global Catalogue of Microorganisms (GCM) 10K type strain sequencing project: providing services to taxonomists for standard genome sequencing and annotation.</title>
        <authorList>
            <consortium name="The Broad Institute Genomics Platform"/>
            <consortium name="The Broad Institute Genome Sequencing Center for Infectious Disease"/>
            <person name="Wu L."/>
            <person name="Ma J."/>
        </authorList>
    </citation>
    <scope>NUCLEOTIDE SEQUENCE [LARGE SCALE GENOMIC DNA]</scope>
    <source>
        <strain evidence="3">JCM 13002</strain>
    </source>
</reference>
<feature type="transmembrane region" description="Helical" evidence="1">
    <location>
        <begin position="162"/>
        <end position="187"/>
    </location>
</feature>
<dbReference type="Proteomes" id="UP001499987">
    <property type="component" value="Unassembled WGS sequence"/>
</dbReference>
<comment type="caution">
    <text evidence="2">The sequence shown here is derived from an EMBL/GenBank/DDBJ whole genome shotgun (WGS) entry which is preliminary data.</text>
</comment>
<evidence type="ECO:0008006" key="4">
    <source>
        <dbReference type="Google" id="ProtNLM"/>
    </source>
</evidence>
<protein>
    <recommendedName>
        <fullName evidence="4">DUF4190 domain-containing protein</fullName>
    </recommendedName>
</protein>
<feature type="transmembrane region" description="Helical" evidence="1">
    <location>
        <begin position="20"/>
        <end position="40"/>
    </location>
</feature>
<evidence type="ECO:0000256" key="1">
    <source>
        <dbReference type="SAM" id="Phobius"/>
    </source>
</evidence>
<name>A0ABP4E409_9ACTN</name>
<keyword evidence="1" id="KW-1133">Transmembrane helix</keyword>